<accession>A0A3P7IYD3</accession>
<reference evidence="3 4" key="1">
    <citation type="submission" date="2018-11" db="EMBL/GenBank/DDBJ databases">
        <authorList>
            <consortium name="Pathogen Informatics"/>
        </authorList>
    </citation>
    <scope>NUCLEOTIDE SEQUENCE [LARGE SCALE GENOMIC DNA]</scope>
</reference>
<feature type="compositionally biased region" description="Polar residues" evidence="2">
    <location>
        <begin position="1"/>
        <end position="10"/>
    </location>
</feature>
<keyword evidence="1" id="KW-0175">Coiled coil</keyword>
<proteinExistence type="predicted"/>
<evidence type="ECO:0000313" key="4">
    <source>
        <dbReference type="Proteomes" id="UP000270094"/>
    </source>
</evidence>
<name>A0A3P7IYD3_STRVU</name>
<evidence type="ECO:0000256" key="1">
    <source>
        <dbReference type="SAM" id="Coils"/>
    </source>
</evidence>
<feature type="non-terminal residue" evidence="3">
    <location>
        <position position="89"/>
    </location>
</feature>
<evidence type="ECO:0008006" key="5">
    <source>
        <dbReference type="Google" id="ProtNLM"/>
    </source>
</evidence>
<feature type="region of interest" description="Disordered" evidence="2">
    <location>
        <begin position="1"/>
        <end position="37"/>
    </location>
</feature>
<dbReference type="OrthoDB" id="5838640at2759"/>
<protein>
    <recommendedName>
        <fullName evidence="5">cGMP-dependent protein kinase interacting domain-containing protein</fullName>
    </recommendedName>
</protein>
<dbReference type="EMBL" id="UYYB01024389">
    <property type="protein sequence ID" value="VDM72239.1"/>
    <property type="molecule type" value="Genomic_DNA"/>
</dbReference>
<feature type="coiled-coil region" evidence="1">
    <location>
        <begin position="42"/>
        <end position="69"/>
    </location>
</feature>
<dbReference type="AlphaFoldDB" id="A0A3P7IYD3"/>
<dbReference type="Proteomes" id="UP000270094">
    <property type="component" value="Unassembled WGS sequence"/>
</dbReference>
<evidence type="ECO:0000256" key="2">
    <source>
        <dbReference type="SAM" id="MobiDB-lite"/>
    </source>
</evidence>
<gene>
    <name evidence="3" type="ORF">SVUK_LOCUS7237</name>
</gene>
<organism evidence="3 4">
    <name type="scientific">Strongylus vulgaris</name>
    <name type="common">Blood worm</name>
    <dbReference type="NCBI Taxonomy" id="40348"/>
    <lineage>
        <taxon>Eukaryota</taxon>
        <taxon>Metazoa</taxon>
        <taxon>Ecdysozoa</taxon>
        <taxon>Nematoda</taxon>
        <taxon>Chromadorea</taxon>
        <taxon>Rhabditida</taxon>
        <taxon>Rhabditina</taxon>
        <taxon>Rhabditomorpha</taxon>
        <taxon>Strongyloidea</taxon>
        <taxon>Strongylidae</taxon>
        <taxon>Strongylus</taxon>
    </lineage>
</organism>
<evidence type="ECO:0000313" key="3">
    <source>
        <dbReference type="EMBL" id="VDM72239.1"/>
    </source>
</evidence>
<keyword evidence="4" id="KW-1185">Reference proteome</keyword>
<sequence length="89" mass="10056">MSTSLGQRTSVSRESDPSELEVANSSRPPSREERREERKEYLNTIIDTNDKLREKLIEAQEELKQQLISGIAQTQSMRDMAAATASLMS</sequence>